<evidence type="ECO:0000256" key="2">
    <source>
        <dbReference type="ARBA" id="ARBA00009832"/>
    </source>
</evidence>
<evidence type="ECO:0000256" key="6">
    <source>
        <dbReference type="ARBA" id="ARBA00023157"/>
    </source>
</evidence>
<evidence type="ECO:0000313" key="14">
    <source>
        <dbReference type="Proteomes" id="UP000515159"/>
    </source>
</evidence>
<dbReference type="SUPFAM" id="SSF57501">
    <property type="entry name" value="Cystine-knot cytokines"/>
    <property type="match status" value="1"/>
</dbReference>
<comment type="similarity">
    <text evidence="2">Belongs to the TGF-beta family. GDNF subfamily.</text>
</comment>
<evidence type="ECO:0000259" key="13">
    <source>
        <dbReference type="PROSITE" id="PS51362"/>
    </source>
</evidence>
<evidence type="ECO:0000256" key="9">
    <source>
        <dbReference type="ARBA" id="ARBA00063068"/>
    </source>
</evidence>
<dbReference type="RefSeq" id="XP_033771187.1">
    <property type="nucleotide sequence ID" value="XM_033915296.1"/>
</dbReference>
<dbReference type="Pfam" id="PF00019">
    <property type="entry name" value="TGF_beta"/>
    <property type="match status" value="1"/>
</dbReference>
<organism evidence="14 15">
    <name type="scientific">Geotrypetes seraphini</name>
    <name type="common">Gaboon caecilian</name>
    <name type="synonym">Caecilia seraphini</name>
    <dbReference type="NCBI Taxonomy" id="260995"/>
    <lineage>
        <taxon>Eukaryota</taxon>
        <taxon>Metazoa</taxon>
        <taxon>Chordata</taxon>
        <taxon>Craniata</taxon>
        <taxon>Vertebrata</taxon>
        <taxon>Euteleostomi</taxon>
        <taxon>Amphibia</taxon>
        <taxon>Gymnophiona</taxon>
        <taxon>Geotrypetes</taxon>
    </lineage>
</organism>
<dbReference type="InterPro" id="IPR029034">
    <property type="entry name" value="Cystine-knot_cytokine"/>
</dbReference>
<reference evidence="15" key="1">
    <citation type="submission" date="2025-08" db="UniProtKB">
        <authorList>
            <consortium name="RefSeq"/>
        </authorList>
    </citation>
    <scope>IDENTIFICATION</scope>
</reference>
<comment type="subunit">
    <text evidence="9">Homodimer; disulfide-linked. Interacts with GFRA3 coreceptor and RET: forms a 2:2:2 ternary complex composed of ARTN ligand, GFRA3 and RET receptor.</text>
</comment>
<dbReference type="GO" id="GO:0007399">
    <property type="term" value="P:nervous system development"/>
    <property type="evidence" value="ECO:0007669"/>
    <property type="project" value="UniProtKB-ARBA"/>
</dbReference>
<evidence type="ECO:0000256" key="1">
    <source>
        <dbReference type="ARBA" id="ARBA00004613"/>
    </source>
</evidence>
<evidence type="ECO:0000256" key="8">
    <source>
        <dbReference type="ARBA" id="ARBA00058643"/>
    </source>
</evidence>
<gene>
    <name evidence="15" type="primary">ARTN</name>
</gene>
<dbReference type="PANTHER" id="PTHR12173">
    <property type="entry name" value="GDNF SUBFAMILY OF TGF-BETA FAMILY"/>
    <property type="match status" value="1"/>
</dbReference>
<keyword evidence="3" id="KW-0964">Secreted</keyword>
<dbReference type="AlphaFoldDB" id="A0A6P8N6P7"/>
<dbReference type="PROSITE" id="PS51362">
    <property type="entry name" value="TGF_BETA_2"/>
    <property type="match status" value="1"/>
</dbReference>
<name>A0A6P8N6P7_GEOSA</name>
<dbReference type="CDD" id="cd19381">
    <property type="entry name" value="TGF_beta_Artemin"/>
    <property type="match status" value="1"/>
</dbReference>
<keyword evidence="14" id="KW-1185">Reference proteome</keyword>
<dbReference type="KEGG" id="gsh:117346059"/>
<evidence type="ECO:0000256" key="12">
    <source>
        <dbReference type="SAM" id="MobiDB-lite"/>
    </source>
</evidence>
<keyword evidence="4" id="KW-0732">Signal</keyword>
<dbReference type="FunFam" id="2.10.90.10:FF:000032">
    <property type="entry name" value="Artemin"/>
    <property type="match status" value="1"/>
</dbReference>
<evidence type="ECO:0000256" key="7">
    <source>
        <dbReference type="ARBA" id="ARBA00023180"/>
    </source>
</evidence>
<dbReference type="Gene3D" id="2.10.90.10">
    <property type="entry name" value="Cystine-knot cytokines"/>
    <property type="match status" value="1"/>
</dbReference>
<feature type="domain" description="TGF-beta family profile" evidence="13">
    <location>
        <begin position="131"/>
        <end position="252"/>
    </location>
</feature>
<evidence type="ECO:0000256" key="5">
    <source>
        <dbReference type="ARBA" id="ARBA00023030"/>
    </source>
</evidence>
<dbReference type="GeneID" id="117346059"/>
<proteinExistence type="inferred from homology"/>
<feature type="region of interest" description="Disordered" evidence="12">
    <location>
        <begin position="130"/>
        <end position="151"/>
    </location>
</feature>
<keyword evidence="6" id="KW-1015">Disulfide bond</keyword>
<dbReference type="GO" id="GO:0030116">
    <property type="term" value="F:glial cell-derived neurotrophic factor receptor binding"/>
    <property type="evidence" value="ECO:0007669"/>
    <property type="project" value="InterPro"/>
</dbReference>
<feature type="compositionally biased region" description="Basic residues" evidence="12">
    <location>
        <begin position="142"/>
        <end position="151"/>
    </location>
</feature>
<comment type="function">
    <text evidence="8">Growth factor that supports the survival of sensory and sympathetic peripheral neurons in culture and also supports the survival of dopaminergic neurons of the ventral mid-brain. Acts by binding to its coreceptor, GFRA3, leading to autophosphorylation and activation of the RET receptor. Strong attractant of gut hematopoietic cells thus promoting the formation Peyer's patch-like structures, a major component of the gut-associated lymphoid tissue.</text>
</comment>
<dbReference type="SMART" id="SM00204">
    <property type="entry name" value="TGFB"/>
    <property type="match status" value="1"/>
</dbReference>
<accession>A0A6P8N6P7</accession>
<evidence type="ECO:0000256" key="10">
    <source>
        <dbReference type="ARBA" id="ARBA00074181"/>
    </source>
</evidence>
<dbReference type="InParanoid" id="A0A6P8N6P7"/>
<dbReference type="CTD" id="9048"/>
<dbReference type="GO" id="GO:0008083">
    <property type="term" value="F:growth factor activity"/>
    <property type="evidence" value="ECO:0007669"/>
    <property type="project" value="UniProtKB-KW"/>
</dbReference>
<keyword evidence="5 11" id="KW-0339">Growth factor</keyword>
<dbReference type="InterPro" id="IPR001839">
    <property type="entry name" value="TGF-b_C"/>
</dbReference>
<dbReference type="Proteomes" id="UP000515159">
    <property type="component" value="Chromosome 12"/>
</dbReference>
<evidence type="ECO:0000256" key="11">
    <source>
        <dbReference type="RuleBase" id="RU000354"/>
    </source>
</evidence>
<dbReference type="GO" id="GO:0005576">
    <property type="term" value="C:extracellular region"/>
    <property type="evidence" value="ECO:0007669"/>
    <property type="project" value="UniProtKB-SubCell"/>
</dbReference>
<evidence type="ECO:0000313" key="15">
    <source>
        <dbReference type="RefSeq" id="XP_033771187.1"/>
    </source>
</evidence>
<keyword evidence="7" id="KW-0325">Glycoprotein</keyword>
<evidence type="ECO:0000256" key="3">
    <source>
        <dbReference type="ARBA" id="ARBA00022525"/>
    </source>
</evidence>
<comment type="subcellular location">
    <subcellularLocation>
        <location evidence="1">Secreted</location>
    </subcellularLocation>
</comment>
<dbReference type="GO" id="GO:0030971">
    <property type="term" value="F:receptor tyrosine kinase binding"/>
    <property type="evidence" value="ECO:0007669"/>
    <property type="project" value="InterPro"/>
</dbReference>
<dbReference type="InterPro" id="IPR043401">
    <property type="entry name" value="GDNF_fam"/>
</dbReference>
<sequence>MWMRLERDFGFHRFFCDFRKEVLMFPELGLAFMGRRLVSGKKQHQSCKVTLWTTFTFLSLLSGVIAGFPPPEPWQMATIAGMSTTSPSFMEAGLEDNVELPLRSTWSSRLGNNSTSDGQSAAEFADNHLFRSERSPADQNKPKKNRKLPARGAKGCRIRSLMVKVRDLGLGYNSDEIVRFKYCSGACQRSRNNYDLTLSSLLKSKAISPGPHEKISSNPCCRPTKYEPVSFMDVKNMWQTVDKLSAAQCNCIG</sequence>
<dbReference type="PANTHER" id="PTHR12173:SF10">
    <property type="entry name" value="ARTEMIN ISOFORM X1"/>
    <property type="match status" value="1"/>
</dbReference>
<dbReference type="OrthoDB" id="9936891at2759"/>
<evidence type="ECO:0000256" key="4">
    <source>
        <dbReference type="ARBA" id="ARBA00022729"/>
    </source>
</evidence>
<protein>
    <recommendedName>
        <fullName evidence="10">Artemin</fullName>
    </recommendedName>
</protein>